<feature type="domain" description="Response regulatory" evidence="6">
    <location>
        <begin position="3"/>
        <end position="120"/>
    </location>
</feature>
<dbReference type="InterPro" id="IPR018060">
    <property type="entry name" value="HTH_AraC"/>
</dbReference>
<keyword evidence="2" id="KW-0238">DNA-binding</keyword>
<dbReference type="InterPro" id="IPR009057">
    <property type="entry name" value="Homeodomain-like_sf"/>
</dbReference>
<keyword evidence="4" id="KW-0597">Phosphoprotein</keyword>
<evidence type="ECO:0000259" key="5">
    <source>
        <dbReference type="PROSITE" id="PS01124"/>
    </source>
</evidence>
<accession>A0A9X4QXH5</accession>
<dbReference type="InterPro" id="IPR011006">
    <property type="entry name" value="CheY-like_superfamily"/>
</dbReference>
<dbReference type="GO" id="GO:0003700">
    <property type="term" value="F:DNA-binding transcription factor activity"/>
    <property type="evidence" value="ECO:0007669"/>
    <property type="project" value="InterPro"/>
</dbReference>
<evidence type="ECO:0000313" key="8">
    <source>
        <dbReference type="Proteomes" id="UP001153404"/>
    </source>
</evidence>
<dbReference type="SUPFAM" id="SSF52172">
    <property type="entry name" value="CheY-like"/>
    <property type="match status" value="1"/>
</dbReference>
<evidence type="ECO:0000259" key="6">
    <source>
        <dbReference type="PROSITE" id="PS50110"/>
    </source>
</evidence>
<sequence>MQRIMVVDNEPNIVRGIKQMLEEEAPFELDVYGAYSSEEALRLLGQMKIDIALLDIRMPGMNGLELQARIVAQWPQCRVIFLSGYDDFSYIQAALRGGSVDYVLKTDGDEAIIQAIQKALDELNREIESERLIERARQQLQLSIGMLQKDYIYRIASGLSGISQQRLDELNMPLQADRGALPVIARVDGWPASYGDRDKALLDYAIQNIAGEYWAGSRFVAASPDTGTLVALLQADQDEEAGISDGDASLRWIRYVTGQLESIQTACKRYLQLSVSFAAGSSLTPWSGMPVKFAELRQILFFGFGTRTEMLLTDGVSMNFEPHPDANAVALQASSKLRQLLASDLGSESKIRREFEELAELSRQLIHRKAFLYEMYNGIAYMLLSAVNQHAKWNELATDDRLGKLYSLAAHGSWEDALQYLREAIELLLAARDRESEAGAHALVAKLKAYMEGHLDEELSLVKLAEIVYLNPTYLSRLFKQQSGQGVSQYITELRLTRAKDLLRDSKLKIHEIALKVGFDSATSFGRFFKRELNRTPQEYRDEA</sequence>
<evidence type="ECO:0000256" key="3">
    <source>
        <dbReference type="ARBA" id="ARBA00023163"/>
    </source>
</evidence>
<keyword evidence="1" id="KW-0805">Transcription regulation</keyword>
<feature type="modified residue" description="4-aspartylphosphate" evidence="4">
    <location>
        <position position="55"/>
    </location>
</feature>
<dbReference type="SMART" id="SM00342">
    <property type="entry name" value="HTH_ARAC"/>
    <property type="match status" value="1"/>
</dbReference>
<name>A0A9X4QXH5_9BACL</name>
<dbReference type="Gene3D" id="1.10.10.60">
    <property type="entry name" value="Homeodomain-like"/>
    <property type="match status" value="2"/>
</dbReference>
<dbReference type="InterPro" id="IPR001789">
    <property type="entry name" value="Sig_transdc_resp-reg_receiver"/>
</dbReference>
<evidence type="ECO:0000256" key="1">
    <source>
        <dbReference type="ARBA" id="ARBA00023015"/>
    </source>
</evidence>
<dbReference type="SMART" id="SM00448">
    <property type="entry name" value="REC"/>
    <property type="match status" value="1"/>
</dbReference>
<dbReference type="Pfam" id="PF12833">
    <property type="entry name" value="HTH_18"/>
    <property type="match status" value="1"/>
</dbReference>
<dbReference type="GO" id="GO:0043565">
    <property type="term" value="F:sequence-specific DNA binding"/>
    <property type="evidence" value="ECO:0007669"/>
    <property type="project" value="InterPro"/>
</dbReference>
<dbReference type="EMBL" id="JAPDIA010000009">
    <property type="protein sequence ID" value="MDG0814709.1"/>
    <property type="molecule type" value="Genomic_DNA"/>
</dbReference>
<keyword evidence="8" id="KW-1185">Reference proteome</keyword>
<dbReference type="PROSITE" id="PS01124">
    <property type="entry name" value="HTH_ARAC_FAMILY_2"/>
    <property type="match status" value="1"/>
</dbReference>
<dbReference type="RefSeq" id="WP_277539675.1">
    <property type="nucleotide sequence ID" value="NZ_JAPDIA010000009.1"/>
</dbReference>
<dbReference type="CDD" id="cd17536">
    <property type="entry name" value="REC_YesN-like"/>
    <property type="match status" value="1"/>
</dbReference>
<evidence type="ECO:0000313" key="7">
    <source>
        <dbReference type="EMBL" id="MDG0814709.1"/>
    </source>
</evidence>
<dbReference type="PROSITE" id="PS50110">
    <property type="entry name" value="RESPONSE_REGULATORY"/>
    <property type="match status" value="1"/>
</dbReference>
<dbReference type="AlphaFoldDB" id="A0A9X4QXH5"/>
<gene>
    <name evidence="7" type="ORF">OMP40_39540</name>
</gene>
<dbReference type="InterPro" id="IPR020449">
    <property type="entry name" value="Tscrpt_reg_AraC-type_HTH"/>
</dbReference>
<dbReference type="PANTHER" id="PTHR43280">
    <property type="entry name" value="ARAC-FAMILY TRANSCRIPTIONAL REGULATOR"/>
    <property type="match status" value="1"/>
</dbReference>
<protein>
    <submittedName>
        <fullName evidence="7">Response regulator</fullName>
    </submittedName>
</protein>
<dbReference type="PRINTS" id="PR00032">
    <property type="entry name" value="HTHARAC"/>
</dbReference>
<organism evidence="7 8">
    <name type="scientific">Cohnella rhizosphaerae</name>
    <dbReference type="NCBI Taxonomy" id="1457232"/>
    <lineage>
        <taxon>Bacteria</taxon>
        <taxon>Bacillati</taxon>
        <taxon>Bacillota</taxon>
        <taxon>Bacilli</taxon>
        <taxon>Bacillales</taxon>
        <taxon>Paenibacillaceae</taxon>
        <taxon>Cohnella</taxon>
    </lineage>
</organism>
<reference evidence="7" key="1">
    <citation type="submission" date="2022-10" db="EMBL/GenBank/DDBJ databases">
        <title>Comparative genomic analysis of Cohnella hashimotonis sp. nov., isolated from the International Space Station.</title>
        <authorList>
            <person name="Simpson A."/>
            <person name="Venkateswaran K."/>
        </authorList>
    </citation>
    <scope>NUCLEOTIDE SEQUENCE</scope>
    <source>
        <strain evidence="7">DSM 28161</strain>
    </source>
</reference>
<comment type="caution">
    <text evidence="7">The sequence shown here is derived from an EMBL/GenBank/DDBJ whole genome shotgun (WGS) entry which is preliminary data.</text>
</comment>
<dbReference type="PROSITE" id="PS00041">
    <property type="entry name" value="HTH_ARAC_FAMILY_1"/>
    <property type="match status" value="1"/>
</dbReference>
<dbReference type="GO" id="GO:0000160">
    <property type="term" value="P:phosphorelay signal transduction system"/>
    <property type="evidence" value="ECO:0007669"/>
    <property type="project" value="InterPro"/>
</dbReference>
<evidence type="ECO:0000256" key="4">
    <source>
        <dbReference type="PROSITE-ProRule" id="PRU00169"/>
    </source>
</evidence>
<proteinExistence type="predicted"/>
<keyword evidence="3" id="KW-0804">Transcription</keyword>
<evidence type="ECO:0000256" key="2">
    <source>
        <dbReference type="ARBA" id="ARBA00023125"/>
    </source>
</evidence>
<dbReference type="PANTHER" id="PTHR43280:SF10">
    <property type="entry name" value="REGULATORY PROTEIN POCR"/>
    <property type="match status" value="1"/>
</dbReference>
<dbReference type="Pfam" id="PF00072">
    <property type="entry name" value="Response_reg"/>
    <property type="match status" value="1"/>
</dbReference>
<dbReference type="Gene3D" id="3.40.50.2300">
    <property type="match status" value="1"/>
</dbReference>
<dbReference type="InterPro" id="IPR018062">
    <property type="entry name" value="HTH_AraC-typ_CS"/>
</dbReference>
<dbReference type="SUPFAM" id="SSF46689">
    <property type="entry name" value="Homeodomain-like"/>
    <property type="match status" value="2"/>
</dbReference>
<dbReference type="Proteomes" id="UP001153404">
    <property type="component" value="Unassembled WGS sequence"/>
</dbReference>
<feature type="domain" description="HTH araC/xylS-type" evidence="5">
    <location>
        <begin position="445"/>
        <end position="543"/>
    </location>
</feature>